<dbReference type="InterPro" id="IPR051680">
    <property type="entry name" value="ATP-dep_Glu-Cys_Ligase-2"/>
</dbReference>
<dbReference type="eggNOG" id="COG2307">
    <property type="taxonomic scope" value="Bacteria"/>
</dbReference>
<protein>
    <submittedName>
        <fullName evidence="3">UDP-N-acetylmuramate dehydrogenase</fullName>
    </submittedName>
</protein>
<dbReference type="InterPro" id="IPR007302">
    <property type="entry name" value="CP_ATPgrasp"/>
</dbReference>
<name>A0A087CG00_9BIFI</name>
<dbReference type="EMBL" id="JGZI01000009">
    <property type="protein sequence ID" value="KFI82200.1"/>
    <property type="molecule type" value="Genomic_DNA"/>
</dbReference>
<dbReference type="Proteomes" id="UP000029050">
    <property type="component" value="Unassembled WGS sequence"/>
</dbReference>
<evidence type="ECO:0000313" key="4">
    <source>
        <dbReference type="Proteomes" id="UP000029050"/>
    </source>
</evidence>
<dbReference type="Gene3D" id="3.30.1490.270">
    <property type="match status" value="1"/>
</dbReference>
<evidence type="ECO:0000313" key="3">
    <source>
        <dbReference type="EMBL" id="KFI82200.1"/>
    </source>
</evidence>
<dbReference type="PANTHER" id="PTHR34595">
    <property type="entry name" value="BLR5612 PROTEIN"/>
    <property type="match status" value="1"/>
</dbReference>
<dbReference type="SUPFAM" id="SSF56059">
    <property type="entry name" value="Glutathione synthetase ATP-binding domain-like"/>
    <property type="match status" value="1"/>
</dbReference>
<feature type="domain" description="DUF403" evidence="1">
    <location>
        <begin position="510"/>
        <end position="668"/>
    </location>
</feature>
<dbReference type="InterPro" id="IPR007296">
    <property type="entry name" value="DUF403"/>
</dbReference>
<keyword evidence="4" id="KW-1185">Reference proteome</keyword>
<dbReference type="PANTHER" id="PTHR34595:SF7">
    <property type="entry name" value="SLL1039 PROTEIN"/>
    <property type="match status" value="1"/>
</dbReference>
<dbReference type="AlphaFoldDB" id="A0A087CG00"/>
<proteinExistence type="predicted"/>
<gene>
    <name evidence="3" type="ORF">BPSY_1049</name>
</gene>
<evidence type="ECO:0000259" key="1">
    <source>
        <dbReference type="Pfam" id="PF04168"/>
    </source>
</evidence>
<sequence>MLRFVSGCSPVGYAGVPCFAFGEGMGQVMLESSARELAGELVGRRRSINRELSRNGVRFGIYADGHYEDRLFPYDPIPRIIESAEFTDLEHGLKQRVDALNACLRDIYSDKNIIKDGVIPEEYVYTSVGYFPQVNGVTPPGGVFAHIAGEDLVQGEDGQWWVLEDNLRIPSGASYPLFVRDIERRIYPTLFRDIHIRDNRAYPRLLRKSMDFVSTEGIAVILTPGRQNSAFFEHSYLAEKTGAALAFPEDLEVVQNRVYFVDYAGNRHRVGVIYRRLADEYLDPFSFNPDSVIGIPGLLAAYRSGNVAIMNAPGNGVVDDKAMYYFVPAMIEYYLGEKPILQNAPTYMPMFDRDRKTVLDRLGELVIKDVAEAGGYGVVFGSSLSAAERGEMADRIRREPRRFIAQEVIPFRDIDIVDPKSGEQTPRKADLRAFVVTGQKTHVWYSGLTRYSAVQGEMIVNSSQGGGFKDTWVLSPAQSEELSKQTQRDVVNLLGNRARRTPALVTAAKADNLYWLGRYSERTFTTIGQFFPFYDLVMDTQVEAFRPFAHALDLPEDFHDFDTFIHSFLYDADNPDSVRSAVLGAFNNAVVLRPELGSNLLQYVELAVKTIGDAAHGDLASENIYRQRDITDYMLSLWGGIEDSALDPVLKAFLFIGKYLERVDLYTRFKLPEDDLIAPLNKLSAYAAMLDEMPLPQCFASGARWLMEQLPLRGYEDLTVRINEFLNDFQGRVLDLDSGKRSVLNAMNMDARRP</sequence>
<feature type="domain" description="Circularly permuted ATPgrasp" evidence="2">
    <location>
        <begin position="78"/>
        <end position="406"/>
    </location>
</feature>
<dbReference type="Pfam" id="PF04168">
    <property type="entry name" value="Alpha-E"/>
    <property type="match status" value="1"/>
</dbReference>
<reference evidence="3 4" key="1">
    <citation type="submission" date="2014-03" db="EMBL/GenBank/DDBJ databases">
        <title>Genomics of Bifidobacteria.</title>
        <authorList>
            <person name="Ventura M."/>
            <person name="Milani C."/>
            <person name="Lugli G.A."/>
        </authorList>
    </citation>
    <scope>NUCLEOTIDE SEQUENCE [LARGE SCALE GENOMIC DNA]</scope>
    <source>
        <strain evidence="3 4">LMG 21775</strain>
    </source>
</reference>
<dbReference type="Pfam" id="PF04174">
    <property type="entry name" value="CP_ATPgrasp_1"/>
    <property type="match status" value="1"/>
</dbReference>
<dbReference type="Gene3D" id="3.40.50.11290">
    <property type="match status" value="1"/>
</dbReference>
<evidence type="ECO:0000259" key="2">
    <source>
        <dbReference type="Pfam" id="PF04174"/>
    </source>
</evidence>
<dbReference type="STRING" id="218140.BPSY_1049"/>
<comment type="caution">
    <text evidence="3">The sequence shown here is derived from an EMBL/GenBank/DDBJ whole genome shotgun (WGS) entry which is preliminary data.</text>
</comment>
<organism evidence="3 4">
    <name type="scientific">Bifidobacterium psychraerophilum</name>
    <dbReference type="NCBI Taxonomy" id="218140"/>
    <lineage>
        <taxon>Bacteria</taxon>
        <taxon>Bacillati</taxon>
        <taxon>Actinomycetota</taxon>
        <taxon>Actinomycetes</taxon>
        <taxon>Bifidobacteriales</taxon>
        <taxon>Bifidobacteriaceae</taxon>
        <taxon>Bifidobacterium</taxon>
    </lineage>
</organism>
<dbReference type="eggNOG" id="COG2308">
    <property type="taxonomic scope" value="Bacteria"/>
</dbReference>
<accession>A0A087CG00</accession>